<proteinExistence type="predicted"/>
<organism evidence="2 3">
    <name type="scientific">Mycoplasmopsis columboralis</name>
    <dbReference type="NCBI Taxonomy" id="171282"/>
    <lineage>
        <taxon>Bacteria</taxon>
        <taxon>Bacillati</taxon>
        <taxon>Mycoplasmatota</taxon>
        <taxon>Mycoplasmoidales</taxon>
        <taxon>Metamycoplasmataceae</taxon>
        <taxon>Mycoplasmopsis</taxon>
    </lineage>
</organism>
<sequence length="63" mass="7348">MKAKKTKKQKIWITLFIVLTILFLVAIAVCCAYIGDFLVYRNTEMDGKLLTYAQRMHGVFGFW</sequence>
<keyword evidence="1" id="KW-1133">Transmembrane helix</keyword>
<evidence type="ECO:0000313" key="2">
    <source>
        <dbReference type="EMBL" id="VEU76339.1"/>
    </source>
</evidence>
<evidence type="ECO:0000256" key="1">
    <source>
        <dbReference type="SAM" id="Phobius"/>
    </source>
</evidence>
<feature type="transmembrane region" description="Helical" evidence="1">
    <location>
        <begin position="12"/>
        <end position="35"/>
    </location>
</feature>
<reference evidence="2 3" key="1">
    <citation type="submission" date="2019-01" db="EMBL/GenBank/DDBJ databases">
        <authorList>
            <consortium name="Pathogen Informatics"/>
        </authorList>
    </citation>
    <scope>NUCLEOTIDE SEQUENCE [LARGE SCALE GENOMIC DNA]</scope>
    <source>
        <strain evidence="2 3">NCTC10179</strain>
    </source>
</reference>
<dbReference type="AlphaFoldDB" id="A0A449B6Y4"/>
<accession>A0A449B6Y4</accession>
<keyword evidence="1" id="KW-0812">Transmembrane</keyword>
<dbReference type="KEGG" id="mcou:NCTC10179_00515"/>
<dbReference type="EMBL" id="LR215039">
    <property type="protein sequence ID" value="VEU76339.1"/>
    <property type="molecule type" value="Genomic_DNA"/>
</dbReference>
<name>A0A449B6Y4_9BACT</name>
<dbReference type="Proteomes" id="UP000289497">
    <property type="component" value="Chromosome"/>
</dbReference>
<keyword evidence="1" id="KW-0472">Membrane</keyword>
<keyword evidence="3" id="KW-1185">Reference proteome</keyword>
<dbReference type="RefSeq" id="WP_036434939.1">
    <property type="nucleotide sequence ID" value="NZ_LR215039.1"/>
</dbReference>
<protein>
    <submittedName>
        <fullName evidence="2">Uncharacterized protein</fullName>
    </submittedName>
</protein>
<gene>
    <name evidence="2" type="ORF">NCTC10179_00515</name>
</gene>
<dbReference type="OrthoDB" id="401334at2"/>
<evidence type="ECO:0000313" key="3">
    <source>
        <dbReference type="Proteomes" id="UP000289497"/>
    </source>
</evidence>